<organism evidence="1 2">
    <name type="scientific">Tolypothrix bouteillei VB521301</name>
    <dbReference type="NCBI Taxonomy" id="1479485"/>
    <lineage>
        <taxon>Bacteria</taxon>
        <taxon>Bacillati</taxon>
        <taxon>Cyanobacteriota</taxon>
        <taxon>Cyanophyceae</taxon>
        <taxon>Nostocales</taxon>
        <taxon>Tolypothrichaceae</taxon>
        <taxon>Tolypothrix</taxon>
    </lineage>
</organism>
<accession>A0A8S9T2I4</accession>
<evidence type="ECO:0000313" key="2">
    <source>
        <dbReference type="Proteomes" id="UP000029738"/>
    </source>
</evidence>
<dbReference type="AlphaFoldDB" id="A0A8S9T2I4"/>
<reference evidence="1" key="1">
    <citation type="journal article" date="2015" name="Genome Announc.">
        <title>Draft Genome Sequence of Tolypothrix boutellei Strain VB521301.</title>
        <authorList>
            <person name="Chandrababunaidu M.M."/>
            <person name="Singh D."/>
            <person name="Sen D."/>
            <person name="Bhan S."/>
            <person name="Das S."/>
            <person name="Gupta A."/>
            <person name="Adhikary S.P."/>
            <person name="Tripathy S."/>
        </authorList>
    </citation>
    <scope>NUCLEOTIDE SEQUENCE</scope>
    <source>
        <strain evidence="1">VB521301</strain>
    </source>
</reference>
<protein>
    <submittedName>
        <fullName evidence="1">Uncharacterized protein</fullName>
    </submittedName>
</protein>
<reference evidence="1" key="2">
    <citation type="submission" date="2019-11" db="EMBL/GenBank/DDBJ databases">
        <title>Improved Assembly of Tolypothrix boutellei genome.</title>
        <authorList>
            <person name="Sarangi A.N."/>
            <person name="Mukherjee M."/>
            <person name="Ghosh S."/>
            <person name="Singh D."/>
            <person name="Das A."/>
            <person name="Kant S."/>
            <person name="Prusty A."/>
            <person name="Tripathy S."/>
        </authorList>
    </citation>
    <scope>NUCLEOTIDE SEQUENCE</scope>
    <source>
        <strain evidence="1">VB521301</strain>
    </source>
</reference>
<comment type="caution">
    <text evidence="1">The sequence shown here is derived from an EMBL/GenBank/DDBJ whole genome shotgun (WGS) entry which is preliminary data.</text>
</comment>
<keyword evidence="2" id="KW-1185">Reference proteome</keyword>
<evidence type="ECO:0000313" key="1">
    <source>
        <dbReference type="EMBL" id="KAF3886197.1"/>
    </source>
</evidence>
<gene>
    <name evidence="1" type="ORF">DA73_0400012475</name>
</gene>
<dbReference type="RefSeq" id="WP_162002225.1">
    <property type="nucleotide sequence ID" value="NZ_JHEG04000001.1"/>
</dbReference>
<proteinExistence type="predicted"/>
<name>A0A8S9T2I4_9CYAN</name>
<dbReference type="EMBL" id="JHEG04000001">
    <property type="protein sequence ID" value="KAF3886197.1"/>
    <property type="molecule type" value="Genomic_DNA"/>
</dbReference>
<dbReference type="Proteomes" id="UP000029738">
    <property type="component" value="Unassembled WGS sequence"/>
</dbReference>
<sequence>MSPSDWDIIALTLEEWGYTNKACLRRLIVCSFILNWYKMRSPLVTAISCPAN</sequence>